<dbReference type="SFLD" id="SFLDS00019">
    <property type="entry name" value="Glutathione_Transferase_(cytos"/>
    <property type="match status" value="1"/>
</dbReference>
<dbReference type="SUPFAM" id="SSF47616">
    <property type="entry name" value="GST C-terminal domain-like"/>
    <property type="match status" value="1"/>
</dbReference>
<organism evidence="4">
    <name type="scientific">Eurytemora affinis</name>
    <name type="common">Copepod</name>
    <name type="synonym">Temora affinis</name>
    <dbReference type="NCBI Taxonomy" id="88015"/>
    <lineage>
        <taxon>Eukaryota</taxon>
        <taxon>Metazoa</taxon>
        <taxon>Ecdysozoa</taxon>
        <taxon>Arthropoda</taxon>
        <taxon>Crustacea</taxon>
        <taxon>Multicrustacea</taxon>
        <taxon>Hexanauplia</taxon>
        <taxon>Copepoda</taxon>
        <taxon>Calanoida</taxon>
        <taxon>Temoridae</taxon>
        <taxon>Eurytemora</taxon>
    </lineage>
</organism>
<dbReference type="Gene3D" id="1.20.1050.10">
    <property type="match status" value="1"/>
</dbReference>
<evidence type="ECO:0000259" key="3">
    <source>
        <dbReference type="PROSITE" id="PS50405"/>
    </source>
</evidence>
<accession>A0A8B0MBW5</accession>
<feature type="domain" description="GST N-terminal" evidence="2">
    <location>
        <begin position="2"/>
        <end position="83"/>
    </location>
</feature>
<dbReference type="InterPro" id="IPR036282">
    <property type="entry name" value="Glutathione-S-Trfase_C_sf"/>
</dbReference>
<reference evidence="4" key="1">
    <citation type="submission" date="2020-10" db="EMBL/GenBank/DDBJ databases">
        <authorList>
            <person name="Kim D.-H."/>
        </authorList>
    </citation>
    <scope>NUCLEOTIDE SEQUENCE</scope>
</reference>
<evidence type="ECO:0000256" key="1">
    <source>
        <dbReference type="ARBA" id="ARBA00011738"/>
    </source>
</evidence>
<dbReference type="SFLD" id="SFLDG01153">
    <property type="entry name" value="Main.4:_Theta-like"/>
    <property type="match status" value="1"/>
</dbReference>
<dbReference type="GO" id="GO:0004364">
    <property type="term" value="F:glutathione transferase activity"/>
    <property type="evidence" value="ECO:0007669"/>
    <property type="project" value="TreeGrafter"/>
</dbReference>
<dbReference type="OrthoDB" id="2309723at2759"/>
<evidence type="ECO:0000313" key="4">
    <source>
        <dbReference type="EMBL" id="QTW43614.1"/>
    </source>
</evidence>
<dbReference type="FunFam" id="1.20.1050.10:FF:000007">
    <property type="entry name" value="Glutathione S-transferase 1-1"/>
    <property type="match status" value="1"/>
</dbReference>
<dbReference type="InterPro" id="IPR004045">
    <property type="entry name" value="Glutathione_S-Trfase_N"/>
</dbReference>
<proteinExistence type="evidence at transcript level"/>
<evidence type="ECO:0000259" key="2">
    <source>
        <dbReference type="PROSITE" id="PS50404"/>
    </source>
</evidence>
<dbReference type="EMBL" id="MW149314">
    <property type="protein sequence ID" value="QTW43614.1"/>
    <property type="molecule type" value="mRNA"/>
</dbReference>
<dbReference type="PANTHER" id="PTHR43969:SF9">
    <property type="entry name" value="GLUTATHIONE S TRANSFERASE D10, ISOFORM A-RELATED"/>
    <property type="match status" value="1"/>
</dbReference>
<dbReference type="PROSITE" id="PS50405">
    <property type="entry name" value="GST_CTER"/>
    <property type="match status" value="1"/>
</dbReference>
<dbReference type="AlphaFoldDB" id="A0A8B0MBW5"/>
<dbReference type="SUPFAM" id="SSF52833">
    <property type="entry name" value="Thioredoxin-like"/>
    <property type="match status" value="1"/>
</dbReference>
<dbReference type="Pfam" id="PF13417">
    <property type="entry name" value="GST_N_3"/>
    <property type="match status" value="1"/>
</dbReference>
<sequence length="223" mass="24496">MAPIELHGMAPSAPCRTVAMAAECAGVDYTYVSVNPMQGETKTPEFLAMNPTHTIPTIKDGDYVLYESRPIASYIMNKYCKDEKMNPQDPETRGLIDQRLYFDMGILNKALSECIYPVMMGGQKPADISKEKYDKLKETLGWLDGYVAGGKFAAGTTCITVADLALVATYSTLKNTVATQKDLLDVSAFKNVEAWFEKCKGVIPNYEKADGEGAKALGGWYNK</sequence>
<dbReference type="PROSITE" id="PS50404">
    <property type="entry name" value="GST_NTER"/>
    <property type="match status" value="1"/>
</dbReference>
<dbReference type="GO" id="GO:0006749">
    <property type="term" value="P:glutathione metabolic process"/>
    <property type="evidence" value="ECO:0007669"/>
    <property type="project" value="TreeGrafter"/>
</dbReference>
<feature type="domain" description="GST C-terminal" evidence="3">
    <location>
        <begin position="89"/>
        <end position="217"/>
    </location>
</feature>
<dbReference type="Gene3D" id="3.40.30.10">
    <property type="entry name" value="Glutaredoxin"/>
    <property type="match status" value="1"/>
</dbReference>
<dbReference type="InterPro" id="IPR040079">
    <property type="entry name" value="Glutathione_S-Trfase"/>
</dbReference>
<protein>
    <submittedName>
        <fullName evidence="4">GSTdelta/epsilon3</fullName>
    </submittedName>
</protein>
<dbReference type="PANTHER" id="PTHR43969">
    <property type="entry name" value="GLUTATHIONE S TRANSFERASE D10, ISOFORM A-RELATED"/>
    <property type="match status" value="1"/>
</dbReference>
<dbReference type="InterPro" id="IPR036249">
    <property type="entry name" value="Thioredoxin-like_sf"/>
</dbReference>
<name>A0A8B0MBW5_EURAF</name>
<reference evidence="4" key="2">
    <citation type="journal article" name="Mar. Pollut. Bull.">
        <title>The genome of the European estuarine calanoid copepod Eurytemora affinis: Potential use in molecular ecotoxicology.</title>
        <authorList>
            <person name="Choi B.S."/>
            <person name="Kim D.H."/>
            <person name="Kim M.S."/>
            <person name="Park J.C."/>
            <person name="Lee Y.H."/>
            <person name="Kim H.J."/>
            <person name="Jeong C.B."/>
            <person name="Hagiwara A."/>
            <person name="Souissi S."/>
            <person name="Lee J.S."/>
        </authorList>
    </citation>
    <scope>NUCLEOTIDE SEQUENCE</scope>
</reference>
<dbReference type="CDD" id="cd03177">
    <property type="entry name" value="GST_C_Delta_Epsilon"/>
    <property type="match status" value="1"/>
</dbReference>
<comment type="subunit">
    <text evidence="1">Homodimer.</text>
</comment>
<dbReference type="SFLD" id="SFLDG00358">
    <property type="entry name" value="Main_(cytGST)"/>
    <property type="match status" value="1"/>
</dbReference>
<dbReference type="InterPro" id="IPR010987">
    <property type="entry name" value="Glutathione-S-Trfase_C-like"/>
</dbReference>